<evidence type="ECO:0000259" key="1">
    <source>
        <dbReference type="Pfam" id="PF01364"/>
    </source>
</evidence>
<dbReference type="AlphaFoldDB" id="A0A1H7AIB1"/>
<evidence type="ECO:0000313" key="2">
    <source>
        <dbReference type="EMBL" id="SEJ61802.1"/>
    </source>
</evidence>
<reference evidence="2 3" key="1">
    <citation type="submission" date="2016-10" db="EMBL/GenBank/DDBJ databases">
        <authorList>
            <person name="de Groot N.N."/>
        </authorList>
    </citation>
    <scope>NUCLEOTIDE SEQUENCE [LARGE SCALE GENOMIC DNA]</scope>
    <source>
        <strain evidence="2 3">DSM 19938</strain>
    </source>
</reference>
<dbReference type="GO" id="GO:0006508">
    <property type="term" value="P:proteolysis"/>
    <property type="evidence" value="ECO:0007669"/>
    <property type="project" value="InterPro"/>
</dbReference>
<dbReference type="Proteomes" id="UP000199532">
    <property type="component" value="Unassembled WGS sequence"/>
</dbReference>
<dbReference type="OrthoDB" id="9757650at2"/>
<dbReference type="InterPro" id="IPR001769">
    <property type="entry name" value="Gingipain"/>
</dbReference>
<evidence type="ECO:0000313" key="3">
    <source>
        <dbReference type="Proteomes" id="UP000199532"/>
    </source>
</evidence>
<gene>
    <name evidence="2" type="ORF">SAMN04487995_5510</name>
</gene>
<keyword evidence="3" id="KW-1185">Reference proteome</keyword>
<dbReference type="InterPro" id="IPR029030">
    <property type="entry name" value="Caspase-like_dom_sf"/>
</dbReference>
<dbReference type="CDD" id="cd02258">
    <property type="entry name" value="Peptidase_C25_N"/>
    <property type="match status" value="1"/>
</dbReference>
<accession>A0A1H7AIB1</accession>
<organism evidence="2 3">
    <name type="scientific">Dyadobacter koreensis</name>
    <dbReference type="NCBI Taxonomy" id="408657"/>
    <lineage>
        <taxon>Bacteria</taxon>
        <taxon>Pseudomonadati</taxon>
        <taxon>Bacteroidota</taxon>
        <taxon>Cytophagia</taxon>
        <taxon>Cytophagales</taxon>
        <taxon>Spirosomataceae</taxon>
        <taxon>Dyadobacter</taxon>
    </lineage>
</organism>
<dbReference type="STRING" id="408657.SAMN04487995_5510"/>
<dbReference type="Pfam" id="PF01364">
    <property type="entry name" value="Peptidase_C25"/>
    <property type="match status" value="1"/>
</dbReference>
<protein>
    <submittedName>
        <fullName evidence="2">Por secretion system C-terminal sorting domain-containing protein</fullName>
    </submittedName>
</protein>
<dbReference type="Gene3D" id="3.40.50.1460">
    <property type="match status" value="1"/>
</dbReference>
<proteinExistence type="predicted"/>
<dbReference type="GO" id="GO:0008234">
    <property type="term" value="F:cysteine-type peptidase activity"/>
    <property type="evidence" value="ECO:0007669"/>
    <property type="project" value="InterPro"/>
</dbReference>
<dbReference type="SUPFAM" id="SSF52129">
    <property type="entry name" value="Caspase-like"/>
    <property type="match status" value="1"/>
</dbReference>
<sequence>MCGVHPNFLLKMERYHTQYFSKLFLLLLLLSTTNSSAQKWLGNEWIDTTQTYLRIPVVETGFYRITFSELQKAGFPVNMAGPESLQLFRRGKEVAIELNPGNENSGFEGFLDFYGEKNNGALDSSLYVTPKDMPHSYYSLYSDTASYFLTFRSNEKIGKRISISGSKTSKELISDHFEEVIQVRSEEYPAGNLYPMGSTYENGTALTSYDTGEGWTGKELLNNQSETLRLTLENPVLLKFEGSEIELLIVGRSAGNHQFVIQTGEPGAIVRTVDTLNLLNYNASAFKFQLNSRDITADGKLAVTIMPINNSGSVSVSYTNWRYPQKTAIPLNQKQKIYYFDFESSKKSAVFINAKNWQFYDCSNAYELKRLFIQDSILVLNGAKKVIAFKEFLKILPMRIVKFKSISPEIDYLIITHPLVRNSISSSKDPVREYADYRASKEGGDFRTLILNSEEVFDQFNYGEPGPLGIRNAISFLHKNTSLKFVLLLGKSIDPQTARHQLKARQNDMIPNGGWPGSDMALTMGLDDSTIYVPIVPIGRVNAETPQNVYDYLQKVKTYEAQNKAASWRKNILHLSGGHTVNEREIFRQYVESFEKRIAFSSLGVNVQTISKRTDEPIEIFPVDTIINKGVALMTLYGHSGLNSNDINIGNPRDADRNYKNAPLYPAVLVNGCAMGNIYYSTPAVSNDWILTPEKGSVLFLAHTHNGVTSSLKHYTDAFYEVLADSLFTSEPFGLIQQEAIRRNVKKYPTISDGITAQQMNLLGDPAIKIFPTKLPDYTWQPDLLRFFDPTGKVLTNQSDSVNIKIGIKNNGRFKFEKYEIAIERINGDKNTKYLIHRNTTAYLDTLSITLSNKNYNSGPEKWNFTIDPNNLLQEENKANNYFETDFILPESNEETPAQISDAGVSPNPSNEHFRFFMNIDGLVLPEKWKIKVFDIQGRTIYDTELQPHLGKNEHIWRPVRMPAGMYLYRIEPDKRYIPSSDKVEKAMTGKLIWMH</sequence>
<name>A0A1H7AIB1_9BACT</name>
<feature type="domain" description="Gingipain" evidence="1">
    <location>
        <begin position="412"/>
        <end position="769"/>
    </location>
</feature>
<dbReference type="EMBL" id="FNXY01000010">
    <property type="protein sequence ID" value="SEJ61802.1"/>
    <property type="molecule type" value="Genomic_DNA"/>
</dbReference>